<accession>A0A975PFW6</accession>
<feature type="transmembrane region" description="Helical" evidence="1">
    <location>
        <begin position="6"/>
        <end position="30"/>
    </location>
</feature>
<sequence length="177" mass="19722">MFYRQSITLFGIVLPLVAAGIVVGIAFYIAGGMKSDFADKQKKYSTAEQGRIGAIGVETMLGKKRQYMELWKTKLGEETKSAISGNLRKIQETLPGKEFQPTAFEPMASSTGFGPVSAQKSSQIRLGLRGTFRTVQRAFLELETRMPQLQLTELKMDPSPNQTSLLNFEVIYTAWEN</sequence>
<reference evidence="2" key="1">
    <citation type="submission" date="2021-04" db="EMBL/GenBank/DDBJ databases">
        <title>Luteolibacter sp. 32A isolated from the skin of an Anderson's salamander (Ambystoma andersonii).</title>
        <authorList>
            <person name="Spergser J."/>
            <person name="Busse H.-J."/>
        </authorList>
    </citation>
    <scope>NUCLEOTIDE SEQUENCE</scope>
    <source>
        <strain evidence="2">32A</strain>
    </source>
</reference>
<protein>
    <submittedName>
        <fullName evidence="2">Uncharacterized protein</fullName>
    </submittedName>
</protein>
<dbReference type="Proteomes" id="UP000676169">
    <property type="component" value="Chromosome"/>
</dbReference>
<keyword evidence="1" id="KW-1133">Transmembrane helix</keyword>
<evidence type="ECO:0000313" key="3">
    <source>
        <dbReference type="Proteomes" id="UP000676169"/>
    </source>
</evidence>
<keyword evidence="1" id="KW-0812">Transmembrane</keyword>
<evidence type="ECO:0000256" key="1">
    <source>
        <dbReference type="SAM" id="Phobius"/>
    </source>
</evidence>
<dbReference type="RefSeq" id="WP_211632055.1">
    <property type="nucleotide sequence ID" value="NZ_CP073100.1"/>
</dbReference>
<keyword evidence="3" id="KW-1185">Reference proteome</keyword>
<gene>
    <name evidence="2" type="ORF">KBB96_02850</name>
</gene>
<organism evidence="2 3">
    <name type="scientific">Luteolibacter ambystomatis</name>
    <dbReference type="NCBI Taxonomy" id="2824561"/>
    <lineage>
        <taxon>Bacteria</taxon>
        <taxon>Pseudomonadati</taxon>
        <taxon>Verrucomicrobiota</taxon>
        <taxon>Verrucomicrobiia</taxon>
        <taxon>Verrucomicrobiales</taxon>
        <taxon>Verrucomicrobiaceae</taxon>
        <taxon>Luteolibacter</taxon>
    </lineage>
</organism>
<evidence type="ECO:0000313" key="2">
    <source>
        <dbReference type="EMBL" id="QUE51836.1"/>
    </source>
</evidence>
<proteinExistence type="predicted"/>
<dbReference type="EMBL" id="CP073100">
    <property type="protein sequence ID" value="QUE51836.1"/>
    <property type="molecule type" value="Genomic_DNA"/>
</dbReference>
<keyword evidence="1" id="KW-0472">Membrane</keyword>
<dbReference type="KEGG" id="lamb:KBB96_02850"/>
<name>A0A975PFW6_9BACT</name>
<dbReference type="AlphaFoldDB" id="A0A975PFW6"/>